<dbReference type="HOGENOM" id="CLU_1758494_0_0_1"/>
<accession>W6YRT5</accession>
<protein>
    <submittedName>
        <fullName evidence="1">Uncharacterized protein</fullName>
    </submittedName>
</protein>
<dbReference type="EMBL" id="KI964189">
    <property type="protein sequence ID" value="EUC40188.1"/>
    <property type="molecule type" value="Genomic_DNA"/>
</dbReference>
<sequence>MSAENSALTSPSSVSSTSRRHSIFSVSSTADRDKPLLAGAPTSYRFEIRPTPHAGRAVFAVQDMLKNALLWRLDDPTFGILWRYHNSYDWEKLLALALASDSTPYHNADDLSAFTRTYLHLLAILPPLLLPLVTAEIEDATIRIQVDP</sequence>
<dbReference type="GeneID" id="19129366"/>
<organism evidence="1 2">
    <name type="scientific">Bipolaris oryzae ATCC 44560</name>
    <dbReference type="NCBI Taxonomy" id="930090"/>
    <lineage>
        <taxon>Eukaryota</taxon>
        <taxon>Fungi</taxon>
        <taxon>Dikarya</taxon>
        <taxon>Ascomycota</taxon>
        <taxon>Pezizomycotina</taxon>
        <taxon>Dothideomycetes</taxon>
        <taxon>Pleosporomycetidae</taxon>
        <taxon>Pleosporales</taxon>
        <taxon>Pleosporineae</taxon>
        <taxon>Pleosporaceae</taxon>
        <taxon>Bipolaris</taxon>
    </lineage>
</organism>
<keyword evidence="2" id="KW-1185">Reference proteome</keyword>
<evidence type="ECO:0000313" key="2">
    <source>
        <dbReference type="Proteomes" id="UP000054032"/>
    </source>
</evidence>
<gene>
    <name evidence="1" type="ORF">COCMIDRAFT_9896</name>
</gene>
<dbReference type="RefSeq" id="XP_007693304.1">
    <property type="nucleotide sequence ID" value="XM_007695114.1"/>
</dbReference>
<dbReference type="Proteomes" id="UP000054032">
    <property type="component" value="Unassembled WGS sequence"/>
</dbReference>
<reference evidence="1 2" key="1">
    <citation type="journal article" date="2013" name="PLoS Genet.">
        <title>Comparative genome structure, secondary metabolite, and effector coding capacity across Cochliobolus pathogens.</title>
        <authorList>
            <person name="Condon B.J."/>
            <person name="Leng Y."/>
            <person name="Wu D."/>
            <person name="Bushley K.E."/>
            <person name="Ohm R.A."/>
            <person name="Otillar R."/>
            <person name="Martin J."/>
            <person name="Schackwitz W."/>
            <person name="Grimwood J."/>
            <person name="MohdZainudin N."/>
            <person name="Xue C."/>
            <person name="Wang R."/>
            <person name="Manning V.A."/>
            <person name="Dhillon B."/>
            <person name="Tu Z.J."/>
            <person name="Steffenson B.J."/>
            <person name="Salamov A."/>
            <person name="Sun H."/>
            <person name="Lowry S."/>
            <person name="LaButti K."/>
            <person name="Han J."/>
            <person name="Copeland A."/>
            <person name="Lindquist E."/>
            <person name="Barry K."/>
            <person name="Schmutz J."/>
            <person name="Baker S.E."/>
            <person name="Ciuffetti L.M."/>
            <person name="Grigoriev I.V."/>
            <person name="Zhong S."/>
            <person name="Turgeon B.G."/>
        </authorList>
    </citation>
    <scope>NUCLEOTIDE SEQUENCE [LARGE SCALE GENOMIC DNA]</scope>
    <source>
        <strain evidence="1 2">ATCC 44560</strain>
    </source>
</reference>
<dbReference type="KEGG" id="bor:COCMIDRAFT_9896"/>
<evidence type="ECO:0000313" key="1">
    <source>
        <dbReference type="EMBL" id="EUC40188.1"/>
    </source>
</evidence>
<dbReference type="STRING" id="930090.W6YRT5"/>
<dbReference type="AlphaFoldDB" id="W6YRT5"/>
<name>W6YRT5_COCMI</name>
<proteinExistence type="predicted"/>